<organism evidence="1 2">
    <name type="scientific">Nocardia rhizosphaerae</name>
    <dbReference type="NCBI Taxonomy" id="1691571"/>
    <lineage>
        <taxon>Bacteria</taxon>
        <taxon>Bacillati</taxon>
        <taxon>Actinomycetota</taxon>
        <taxon>Actinomycetes</taxon>
        <taxon>Mycobacteriales</taxon>
        <taxon>Nocardiaceae</taxon>
        <taxon>Nocardia</taxon>
    </lineage>
</organism>
<gene>
    <name evidence="1" type="ORF">ACFOW8_15780</name>
</gene>
<keyword evidence="2" id="KW-1185">Reference proteome</keyword>
<protein>
    <recommendedName>
        <fullName evidence="3">IrrE N-terminal-like domain-containing protein</fullName>
    </recommendedName>
</protein>
<accession>A0ABV8L6K8</accession>
<evidence type="ECO:0000313" key="1">
    <source>
        <dbReference type="EMBL" id="MFC4126397.1"/>
    </source>
</evidence>
<name>A0ABV8L6K8_9NOCA</name>
<evidence type="ECO:0000313" key="2">
    <source>
        <dbReference type="Proteomes" id="UP001595767"/>
    </source>
</evidence>
<sequence>MTIDQQMFEELTRAAPIPYPWDPVEYVNRVAEHRGRPIVLCPIDPQALAGTGCGTGSGLWIAREHDDVVMYGGATESHAYHIIAHEIGHMLLGHDQAATGSIEATDALPLHDLMPSLSTESIRSVLRRQDYSTDRERDAETFADLLMVHAMLPQRTPSRIRSTFFRSRHR</sequence>
<dbReference type="Proteomes" id="UP001595767">
    <property type="component" value="Unassembled WGS sequence"/>
</dbReference>
<comment type="caution">
    <text evidence="1">The sequence shown here is derived from an EMBL/GenBank/DDBJ whole genome shotgun (WGS) entry which is preliminary data.</text>
</comment>
<evidence type="ECO:0008006" key="3">
    <source>
        <dbReference type="Google" id="ProtNLM"/>
    </source>
</evidence>
<proteinExistence type="predicted"/>
<reference evidence="2" key="1">
    <citation type="journal article" date="2019" name="Int. J. Syst. Evol. Microbiol.">
        <title>The Global Catalogue of Microorganisms (GCM) 10K type strain sequencing project: providing services to taxonomists for standard genome sequencing and annotation.</title>
        <authorList>
            <consortium name="The Broad Institute Genomics Platform"/>
            <consortium name="The Broad Institute Genome Sequencing Center for Infectious Disease"/>
            <person name="Wu L."/>
            <person name="Ma J."/>
        </authorList>
    </citation>
    <scope>NUCLEOTIDE SEQUENCE [LARGE SCALE GENOMIC DNA]</scope>
    <source>
        <strain evidence="2">CGMCC 4.7204</strain>
    </source>
</reference>
<dbReference type="EMBL" id="JBHSBA010000007">
    <property type="protein sequence ID" value="MFC4126397.1"/>
    <property type="molecule type" value="Genomic_DNA"/>
</dbReference>
<dbReference type="RefSeq" id="WP_378551375.1">
    <property type="nucleotide sequence ID" value="NZ_JBHSBA010000007.1"/>
</dbReference>